<evidence type="ECO:0000256" key="1">
    <source>
        <dbReference type="ARBA" id="ARBA00007274"/>
    </source>
</evidence>
<dbReference type="PANTHER" id="PTHR43300">
    <property type="entry name" value="ACETYLTRANSFERASE"/>
    <property type="match status" value="1"/>
</dbReference>
<dbReference type="InterPro" id="IPR050179">
    <property type="entry name" value="Trans_hexapeptide_repeat"/>
</dbReference>
<evidence type="ECO:0000313" key="3">
    <source>
        <dbReference type="Proteomes" id="UP000778262"/>
    </source>
</evidence>
<dbReference type="CDD" id="cd03358">
    <property type="entry name" value="LbH_WxcM_N_like"/>
    <property type="match status" value="1"/>
</dbReference>
<dbReference type="Gene3D" id="2.160.10.10">
    <property type="entry name" value="Hexapeptide repeat proteins"/>
    <property type="match status" value="1"/>
</dbReference>
<proteinExistence type="inferred from homology"/>
<gene>
    <name evidence="2" type="ORF">EHJ13_07615</name>
</gene>
<dbReference type="EMBL" id="RPBY01000002">
    <property type="protein sequence ID" value="NCH87311.1"/>
    <property type="molecule type" value="Genomic_DNA"/>
</dbReference>
<comment type="caution">
    <text evidence="2">The sequence shown here is derived from an EMBL/GenBank/DDBJ whole genome shotgun (WGS) entry which is preliminary data.</text>
</comment>
<protein>
    <submittedName>
        <fullName evidence="2">N-acetyltransferase</fullName>
    </submittedName>
</protein>
<dbReference type="PANTHER" id="PTHR43300:SF10">
    <property type="entry name" value="2,3,4,5-TETRAHYDROPYRIDINE-2,6-DICARBOXYLATE N-ACETYLTRANSFERASE"/>
    <property type="match status" value="1"/>
</dbReference>
<name>A0A9Q4XQV9_9ENTR</name>
<dbReference type="InterPro" id="IPR011004">
    <property type="entry name" value="Trimer_LpxA-like_sf"/>
</dbReference>
<organism evidence="2 3">
    <name type="scientific">Cronobacter dublinensis</name>
    <dbReference type="NCBI Taxonomy" id="413497"/>
    <lineage>
        <taxon>Bacteria</taxon>
        <taxon>Pseudomonadati</taxon>
        <taxon>Pseudomonadota</taxon>
        <taxon>Gammaproteobacteria</taxon>
        <taxon>Enterobacterales</taxon>
        <taxon>Enterobacteriaceae</taxon>
        <taxon>Cronobacter</taxon>
    </lineage>
</organism>
<dbReference type="InterPro" id="IPR001451">
    <property type="entry name" value="Hexapep"/>
</dbReference>
<dbReference type="RefSeq" id="WP_038870109.1">
    <property type="nucleotide sequence ID" value="NZ_CP101591.1"/>
</dbReference>
<evidence type="ECO:0000313" key="2">
    <source>
        <dbReference type="EMBL" id="NCH87311.1"/>
    </source>
</evidence>
<reference evidence="2" key="1">
    <citation type="submission" date="2018-11" db="EMBL/GenBank/DDBJ databases">
        <title>Genomics analysis of Putative Virulence Factors on Adhesion and Cytotoxicity for Cronobacter spp.</title>
        <authorList>
            <person name="Cui J."/>
        </authorList>
    </citation>
    <scope>NUCLEOTIDE SEQUENCE</scope>
    <source>
        <strain evidence="2">SD69</strain>
    </source>
</reference>
<dbReference type="SUPFAM" id="SSF51161">
    <property type="entry name" value="Trimeric LpxA-like enzymes"/>
    <property type="match status" value="1"/>
</dbReference>
<dbReference type="Pfam" id="PF14602">
    <property type="entry name" value="Hexapep_2"/>
    <property type="match status" value="1"/>
</dbReference>
<dbReference type="Pfam" id="PF00132">
    <property type="entry name" value="Hexapep"/>
    <property type="match status" value="1"/>
</dbReference>
<sequence length="155" mass="16824">MFGNTPKMREARVSDVVVGRDVMIYHPANLYECELGDGVFIGPFVEIQRYTRIGRGTRVQSHTFICESVTIGEDCFIGHGVMFANDMFRDGKPDPNSDNWVRITIGDNVSIGSGATILAESICSGAVIGAGSVVTKPITEKGVYAGNPARLLRRL</sequence>
<dbReference type="AlphaFoldDB" id="A0A9Q4XQV9"/>
<comment type="similarity">
    <text evidence="1">Belongs to the transferase hexapeptide repeat family.</text>
</comment>
<dbReference type="Proteomes" id="UP000778262">
    <property type="component" value="Unassembled WGS sequence"/>
</dbReference>
<accession>A0A9Q4XQV9</accession>